<dbReference type="NCBIfam" id="NF002751">
    <property type="entry name" value="PRK02794.1"/>
    <property type="match status" value="1"/>
</dbReference>
<dbReference type="AlphaFoldDB" id="A0A7Y0DZ42"/>
<evidence type="ECO:0000313" key="19">
    <source>
        <dbReference type="EMBL" id="NMM44249.1"/>
    </source>
</evidence>
<evidence type="ECO:0000256" key="13">
    <source>
        <dbReference type="ARBA" id="ARBA00023125"/>
    </source>
</evidence>
<dbReference type="GO" id="GO:0009432">
    <property type="term" value="P:SOS response"/>
    <property type="evidence" value="ECO:0007669"/>
    <property type="project" value="TreeGrafter"/>
</dbReference>
<dbReference type="InterPro" id="IPR036775">
    <property type="entry name" value="DNA_pol_Y-fam_lit_finger_sf"/>
</dbReference>
<dbReference type="InterPro" id="IPR043502">
    <property type="entry name" value="DNA/RNA_pol_sf"/>
</dbReference>
<keyword evidence="14 17" id="KW-0234">DNA repair</keyword>
<evidence type="ECO:0000256" key="9">
    <source>
        <dbReference type="ARBA" id="ARBA00022723"/>
    </source>
</evidence>
<dbReference type="InterPro" id="IPR050116">
    <property type="entry name" value="DNA_polymerase-Y"/>
</dbReference>
<dbReference type="InterPro" id="IPR001126">
    <property type="entry name" value="UmuC"/>
</dbReference>
<keyword evidence="12 17" id="KW-0239">DNA-directed DNA polymerase</keyword>
<evidence type="ECO:0000256" key="12">
    <source>
        <dbReference type="ARBA" id="ARBA00022932"/>
    </source>
</evidence>
<evidence type="ECO:0000256" key="17">
    <source>
        <dbReference type="HAMAP-Rule" id="MF_01113"/>
    </source>
</evidence>
<dbReference type="Gene3D" id="1.10.150.20">
    <property type="entry name" value="5' to 3' exonuclease, C-terminal subdomain"/>
    <property type="match status" value="1"/>
</dbReference>
<dbReference type="RefSeq" id="WP_169624545.1">
    <property type="nucleotide sequence ID" value="NZ_JABBNT010000002.1"/>
</dbReference>
<accession>A0A7Y0DZ42</accession>
<dbReference type="PANTHER" id="PTHR11076:SF33">
    <property type="entry name" value="DNA POLYMERASE KAPPA"/>
    <property type="match status" value="1"/>
</dbReference>
<evidence type="ECO:0000256" key="1">
    <source>
        <dbReference type="ARBA" id="ARBA00004496"/>
    </source>
</evidence>
<evidence type="ECO:0000313" key="20">
    <source>
        <dbReference type="Proteomes" id="UP000539372"/>
    </source>
</evidence>
<evidence type="ECO:0000256" key="7">
    <source>
        <dbReference type="ARBA" id="ARBA00022695"/>
    </source>
</evidence>
<keyword evidence="7 17" id="KW-0548">Nucleotidyltransferase</keyword>
<feature type="domain" description="UmuC" evidence="18">
    <location>
        <begin position="46"/>
        <end position="226"/>
    </location>
</feature>
<dbReference type="GO" id="GO:0042276">
    <property type="term" value="P:error-prone translesion synthesis"/>
    <property type="evidence" value="ECO:0007669"/>
    <property type="project" value="TreeGrafter"/>
</dbReference>
<dbReference type="Gene3D" id="3.30.70.270">
    <property type="match status" value="1"/>
</dbReference>
<keyword evidence="13 17" id="KW-0238">DNA-binding</keyword>
<evidence type="ECO:0000256" key="2">
    <source>
        <dbReference type="ARBA" id="ARBA00010945"/>
    </source>
</evidence>
<evidence type="ECO:0000259" key="18">
    <source>
        <dbReference type="PROSITE" id="PS50173"/>
    </source>
</evidence>
<dbReference type="Gene3D" id="3.40.1170.60">
    <property type="match status" value="1"/>
</dbReference>
<evidence type="ECO:0000256" key="3">
    <source>
        <dbReference type="ARBA" id="ARBA00011245"/>
    </source>
</evidence>
<sequence>MTDTVQLCRDCLHIERMDANALGPRRCPSCHGSRLIRHPELMDLSIAHIDCDAFYASVEKRDDPSLADKPVIVGGGQRGVVSAACYVARIYGVRSAMPMFKALKACPDAVVIRPNMEKYSAVGRQIRALMLDATPLVEPLSIDEAFLDLSGTTRLHGRPPAATLAHLVKRIETEIGVSASIGLSYNKSLAKIASDLDKPRGFAVLGRADALSFLEEQPVGIIWGVGKSLRAKLEQDGLRTIRDLKKIDKFDLIARYGAMGKRLYHFARGEDDRGVQPDGETKSISAETTFNADLSDIQSLKEELWPLCEKVARRMKRQGFAGRSVHLKLKTADFKTVTRSRTLPDPTQFAEVLYRTAAPILEKTVEGRAFRLIGVGVADLTDPVLADPIDLADPDSGKRAKVERAIDAVRAKLGDGALKKGRGWH</sequence>
<evidence type="ECO:0000256" key="8">
    <source>
        <dbReference type="ARBA" id="ARBA00022705"/>
    </source>
</evidence>
<comment type="subcellular location">
    <subcellularLocation>
        <location evidence="1 17">Cytoplasm</location>
    </subcellularLocation>
</comment>
<evidence type="ECO:0000256" key="10">
    <source>
        <dbReference type="ARBA" id="ARBA00022763"/>
    </source>
</evidence>
<comment type="catalytic activity">
    <reaction evidence="16 17">
        <text>DNA(n) + a 2'-deoxyribonucleoside 5'-triphosphate = DNA(n+1) + diphosphate</text>
        <dbReference type="Rhea" id="RHEA:22508"/>
        <dbReference type="Rhea" id="RHEA-COMP:17339"/>
        <dbReference type="Rhea" id="RHEA-COMP:17340"/>
        <dbReference type="ChEBI" id="CHEBI:33019"/>
        <dbReference type="ChEBI" id="CHEBI:61560"/>
        <dbReference type="ChEBI" id="CHEBI:173112"/>
        <dbReference type="EC" id="2.7.7.7"/>
    </reaction>
</comment>
<dbReference type="EC" id="2.7.7.7" evidence="17"/>
<comment type="similarity">
    <text evidence="2 17">Belongs to the DNA polymerase type-Y family.</text>
</comment>
<comment type="subunit">
    <text evidence="3 17">Monomer.</text>
</comment>
<dbReference type="Gene3D" id="3.30.1490.100">
    <property type="entry name" value="DNA polymerase, Y-family, little finger domain"/>
    <property type="match status" value="1"/>
</dbReference>
<comment type="function">
    <text evidence="15 17">Poorly processive, error-prone DNA polymerase involved in untargeted mutagenesis. Copies undamaged DNA at stalled replication forks, which arise in vivo from mismatched or misaligned primer ends. These misaligned primers can be extended by PolIV. Exhibits no 3'-5' exonuclease (proofreading) activity. May be involved in translesional synthesis, in conjunction with the beta clamp from PolIII.</text>
</comment>
<dbReference type="GO" id="GO:0006281">
    <property type="term" value="P:DNA repair"/>
    <property type="evidence" value="ECO:0007669"/>
    <property type="project" value="UniProtKB-UniRule"/>
</dbReference>
<evidence type="ECO:0000256" key="15">
    <source>
        <dbReference type="ARBA" id="ARBA00025589"/>
    </source>
</evidence>
<dbReference type="Pfam" id="PF11799">
    <property type="entry name" value="IMS_C"/>
    <property type="match status" value="1"/>
</dbReference>
<evidence type="ECO:0000256" key="5">
    <source>
        <dbReference type="ARBA" id="ARBA00022490"/>
    </source>
</evidence>
<keyword evidence="9 17" id="KW-0479">Metal-binding</keyword>
<dbReference type="InterPro" id="IPR017961">
    <property type="entry name" value="DNA_pol_Y-fam_little_finger"/>
</dbReference>
<dbReference type="Proteomes" id="UP000539372">
    <property type="component" value="Unassembled WGS sequence"/>
</dbReference>
<protein>
    <recommendedName>
        <fullName evidence="17">DNA polymerase IV</fullName>
        <shortName evidence="17">Pol IV</shortName>
        <ecNumber evidence="17">2.7.7.7</ecNumber>
    </recommendedName>
</protein>
<feature type="binding site" evidence="17">
    <location>
        <position position="143"/>
    </location>
    <ligand>
        <name>Mg(2+)</name>
        <dbReference type="ChEBI" id="CHEBI:18420"/>
    </ligand>
</feature>
<dbReference type="Pfam" id="PF21999">
    <property type="entry name" value="IMS_HHH_1"/>
    <property type="match status" value="1"/>
</dbReference>
<dbReference type="EMBL" id="JABBNT010000002">
    <property type="protein sequence ID" value="NMM44249.1"/>
    <property type="molecule type" value="Genomic_DNA"/>
</dbReference>
<keyword evidence="6 17" id="KW-0808">Transferase</keyword>
<dbReference type="InterPro" id="IPR043128">
    <property type="entry name" value="Rev_trsase/Diguanyl_cyclase"/>
</dbReference>
<dbReference type="GO" id="GO:0003887">
    <property type="term" value="F:DNA-directed DNA polymerase activity"/>
    <property type="evidence" value="ECO:0007669"/>
    <property type="project" value="UniProtKB-UniRule"/>
</dbReference>
<dbReference type="PANTHER" id="PTHR11076">
    <property type="entry name" value="DNA REPAIR POLYMERASE UMUC / TRANSFERASE FAMILY MEMBER"/>
    <property type="match status" value="1"/>
</dbReference>
<dbReference type="CDD" id="cd03586">
    <property type="entry name" value="PolY_Pol_IV_kappa"/>
    <property type="match status" value="1"/>
</dbReference>
<dbReference type="NCBIfam" id="NF002677">
    <property type="entry name" value="PRK02406.1"/>
    <property type="match status" value="1"/>
</dbReference>
<name>A0A7Y0DZ42_9PROT</name>
<dbReference type="InterPro" id="IPR022880">
    <property type="entry name" value="DNApol_IV"/>
</dbReference>
<evidence type="ECO:0000256" key="6">
    <source>
        <dbReference type="ARBA" id="ARBA00022679"/>
    </source>
</evidence>
<evidence type="ECO:0000256" key="16">
    <source>
        <dbReference type="ARBA" id="ARBA00049244"/>
    </source>
</evidence>
<dbReference type="InterPro" id="IPR053848">
    <property type="entry name" value="IMS_HHH_1"/>
</dbReference>
<keyword evidence="8 17" id="KW-0235">DNA replication</keyword>
<dbReference type="GO" id="GO:0003684">
    <property type="term" value="F:damaged DNA binding"/>
    <property type="evidence" value="ECO:0007669"/>
    <property type="project" value="InterPro"/>
</dbReference>
<keyword evidence="5 17" id="KW-0963">Cytoplasm</keyword>
<dbReference type="HAMAP" id="MF_01113">
    <property type="entry name" value="DNApol_IV"/>
    <property type="match status" value="1"/>
</dbReference>
<keyword evidence="4 17" id="KW-0515">Mutator protein</keyword>
<dbReference type="Pfam" id="PF00817">
    <property type="entry name" value="IMS"/>
    <property type="match status" value="1"/>
</dbReference>
<keyword evidence="10 17" id="KW-0227">DNA damage</keyword>
<keyword evidence="11 17" id="KW-0460">Magnesium</keyword>
<feature type="binding site" evidence="17">
    <location>
        <position position="50"/>
    </location>
    <ligand>
        <name>Mg(2+)</name>
        <dbReference type="ChEBI" id="CHEBI:18420"/>
    </ligand>
</feature>
<evidence type="ECO:0000256" key="4">
    <source>
        <dbReference type="ARBA" id="ARBA00022457"/>
    </source>
</evidence>
<proteinExistence type="inferred from homology"/>
<feature type="active site" evidence="17">
    <location>
        <position position="144"/>
    </location>
</feature>
<feature type="site" description="Substrate discrimination" evidence="17">
    <location>
        <position position="55"/>
    </location>
</feature>
<comment type="caution">
    <text evidence="19">The sequence shown here is derived from an EMBL/GenBank/DDBJ whole genome shotgun (WGS) entry which is preliminary data.</text>
</comment>
<keyword evidence="20" id="KW-1185">Reference proteome</keyword>
<dbReference type="SUPFAM" id="SSF100879">
    <property type="entry name" value="Lesion bypass DNA polymerase (Y-family), little finger domain"/>
    <property type="match status" value="1"/>
</dbReference>
<dbReference type="FunFam" id="3.40.1170.60:FF:000001">
    <property type="entry name" value="DNA polymerase IV"/>
    <property type="match status" value="1"/>
</dbReference>
<dbReference type="SUPFAM" id="SSF56672">
    <property type="entry name" value="DNA/RNA polymerases"/>
    <property type="match status" value="1"/>
</dbReference>
<comment type="cofactor">
    <cofactor evidence="17">
        <name>Mg(2+)</name>
        <dbReference type="ChEBI" id="CHEBI:18420"/>
    </cofactor>
    <text evidence="17">Binds 2 magnesium ions per subunit.</text>
</comment>
<dbReference type="PROSITE" id="PS50173">
    <property type="entry name" value="UMUC"/>
    <property type="match status" value="1"/>
</dbReference>
<gene>
    <name evidence="17" type="primary">dinB</name>
    <name evidence="19" type="ORF">HH303_07155</name>
</gene>
<dbReference type="FunFam" id="3.30.1490.100:FF:000004">
    <property type="entry name" value="DNA polymerase IV"/>
    <property type="match status" value="1"/>
</dbReference>
<organism evidence="19 20">
    <name type="scientific">Pacificispira spongiicola</name>
    <dbReference type="NCBI Taxonomy" id="2729598"/>
    <lineage>
        <taxon>Bacteria</taxon>
        <taxon>Pseudomonadati</taxon>
        <taxon>Pseudomonadota</taxon>
        <taxon>Alphaproteobacteria</taxon>
        <taxon>Rhodospirillales</taxon>
        <taxon>Rhodospirillaceae</taxon>
        <taxon>Pacificispira</taxon>
    </lineage>
</organism>
<evidence type="ECO:0000256" key="14">
    <source>
        <dbReference type="ARBA" id="ARBA00023204"/>
    </source>
</evidence>
<dbReference type="GO" id="GO:0006261">
    <property type="term" value="P:DNA-templated DNA replication"/>
    <property type="evidence" value="ECO:0007669"/>
    <property type="project" value="UniProtKB-UniRule"/>
</dbReference>
<evidence type="ECO:0000256" key="11">
    <source>
        <dbReference type="ARBA" id="ARBA00022842"/>
    </source>
</evidence>
<dbReference type="GO" id="GO:0005829">
    <property type="term" value="C:cytosol"/>
    <property type="evidence" value="ECO:0007669"/>
    <property type="project" value="TreeGrafter"/>
</dbReference>
<reference evidence="19 20" key="1">
    <citation type="submission" date="2020-04" db="EMBL/GenBank/DDBJ databases">
        <title>Rhodospirillaceae bacterium KN72 isolated from deep sea.</title>
        <authorList>
            <person name="Zhang D.-C."/>
        </authorList>
    </citation>
    <scope>NUCLEOTIDE SEQUENCE [LARGE SCALE GENOMIC DNA]</scope>
    <source>
        <strain evidence="19 20">KN72</strain>
    </source>
</reference>
<dbReference type="GO" id="GO:0000287">
    <property type="term" value="F:magnesium ion binding"/>
    <property type="evidence" value="ECO:0007669"/>
    <property type="project" value="UniProtKB-UniRule"/>
</dbReference>